<proteinExistence type="inferred from homology"/>
<dbReference type="InterPro" id="IPR017970">
    <property type="entry name" value="Homeobox_CS"/>
</dbReference>
<dbReference type="GO" id="GO:0000981">
    <property type="term" value="F:DNA-binding transcription factor activity, RNA polymerase II-specific"/>
    <property type="evidence" value="ECO:0007669"/>
    <property type="project" value="InterPro"/>
</dbReference>
<organism evidence="12 13">
    <name type="scientific">Plakobranchus ocellatus</name>
    <dbReference type="NCBI Taxonomy" id="259542"/>
    <lineage>
        <taxon>Eukaryota</taxon>
        <taxon>Metazoa</taxon>
        <taxon>Spiralia</taxon>
        <taxon>Lophotrochozoa</taxon>
        <taxon>Mollusca</taxon>
        <taxon>Gastropoda</taxon>
        <taxon>Heterobranchia</taxon>
        <taxon>Euthyneura</taxon>
        <taxon>Panpulmonata</taxon>
        <taxon>Sacoglossa</taxon>
        <taxon>Placobranchoidea</taxon>
        <taxon>Plakobranchidae</taxon>
        <taxon>Plakobranchus</taxon>
    </lineage>
</organism>
<dbReference type="PANTHER" id="PTHR45882">
    <property type="entry name" value="PITUITARY HOMEOBOX HOMOLOG PTX1"/>
    <property type="match status" value="1"/>
</dbReference>
<keyword evidence="6 7" id="KW-0539">Nucleus</keyword>
<evidence type="ECO:0000256" key="7">
    <source>
        <dbReference type="PROSITE-ProRule" id="PRU00108"/>
    </source>
</evidence>
<dbReference type="AlphaFoldDB" id="A0AAV4D3J5"/>
<evidence type="ECO:0000313" key="12">
    <source>
        <dbReference type="EMBL" id="GFO38714.1"/>
    </source>
</evidence>
<keyword evidence="5 7" id="KW-0371">Homeobox</keyword>
<dbReference type="EMBL" id="BLXT01007347">
    <property type="protein sequence ID" value="GFO38714.1"/>
    <property type="molecule type" value="Genomic_DNA"/>
</dbReference>
<evidence type="ECO:0000256" key="3">
    <source>
        <dbReference type="ARBA" id="ARBA00022473"/>
    </source>
</evidence>
<dbReference type="FunFam" id="1.10.10.60:FF:000031">
    <property type="entry name" value="Homeobox protein"/>
    <property type="match status" value="1"/>
</dbReference>
<keyword evidence="4 7" id="KW-0238">DNA-binding</keyword>
<gene>
    <name evidence="12" type="ORF">PoB_006521900</name>
</gene>
<keyword evidence="13" id="KW-1185">Reference proteome</keyword>
<dbReference type="Proteomes" id="UP000735302">
    <property type="component" value="Unassembled WGS sequence"/>
</dbReference>
<evidence type="ECO:0000259" key="10">
    <source>
        <dbReference type="PROSITE" id="PS50071"/>
    </source>
</evidence>
<feature type="compositionally biased region" description="Low complexity" evidence="9">
    <location>
        <begin position="129"/>
        <end position="139"/>
    </location>
</feature>
<dbReference type="SMART" id="SM00389">
    <property type="entry name" value="HOX"/>
    <property type="match status" value="1"/>
</dbReference>
<dbReference type="PROSITE" id="PS00027">
    <property type="entry name" value="HOMEOBOX_1"/>
    <property type="match status" value="1"/>
</dbReference>
<comment type="similarity">
    <text evidence="2">Belongs to the paired homeobox family. Bicoid subfamily.</text>
</comment>
<dbReference type="PROSITE" id="PS50803">
    <property type="entry name" value="OAR"/>
    <property type="match status" value="1"/>
</dbReference>
<feature type="region of interest" description="Disordered" evidence="9">
    <location>
        <begin position="104"/>
        <end position="188"/>
    </location>
</feature>
<feature type="domain" description="OAR" evidence="11">
    <location>
        <begin position="367"/>
        <end position="380"/>
    </location>
</feature>
<feature type="compositionally biased region" description="Polar residues" evidence="9">
    <location>
        <begin position="116"/>
        <end position="128"/>
    </location>
</feature>
<comment type="subcellular location">
    <subcellularLocation>
        <location evidence="1 7 8">Nucleus</location>
    </subcellularLocation>
</comment>
<evidence type="ECO:0000256" key="2">
    <source>
        <dbReference type="ARBA" id="ARBA00006503"/>
    </source>
</evidence>
<comment type="caution">
    <text evidence="12">The sequence shown here is derived from an EMBL/GenBank/DDBJ whole genome shotgun (WGS) entry which is preliminary data.</text>
</comment>
<feature type="compositionally biased region" description="Basic residues" evidence="9">
    <location>
        <begin position="175"/>
        <end position="184"/>
    </location>
</feature>
<accession>A0AAV4D3J5</accession>
<evidence type="ECO:0000256" key="8">
    <source>
        <dbReference type="RuleBase" id="RU000682"/>
    </source>
</evidence>
<keyword evidence="3" id="KW-0217">Developmental protein</keyword>
<feature type="region of interest" description="Disordered" evidence="9">
    <location>
        <begin position="15"/>
        <end position="40"/>
    </location>
</feature>
<dbReference type="Pfam" id="PF00046">
    <property type="entry name" value="Homeodomain"/>
    <property type="match status" value="1"/>
</dbReference>
<dbReference type="Gene3D" id="1.10.10.60">
    <property type="entry name" value="Homeodomain-like"/>
    <property type="match status" value="1"/>
</dbReference>
<feature type="region of interest" description="Disordered" evidence="9">
    <location>
        <begin position="56"/>
        <end position="77"/>
    </location>
</feature>
<evidence type="ECO:0000256" key="1">
    <source>
        <dbReference type="ARBA" id="ARBA00004123"/>
    </source>
</evidence>
<dbReference type="InterPro" id="IPR009057">
    <property type="entry name" value="Homeodomain-like_sf"/>
</dbReference>
<name>A0AAV4D3J5_9GAST</name>
<dbReference type="GO" id="GO:0005634">
    <property type="term" value="C:nucleus"/>
    <property type="evidence" value="ECO:0007669"/>
    <property type="project" value="UniProtKB-SubCell"/>
</dbReference>
<feature type="DNA-binding region" description="Homeobox" evidence="7">
    <location>
        <begin position="179"/>
        <end position="238"/>
    </location>
</feature>
<dbReference type="Pfam" id="PF03826">
    <property type="entry name" value="OAR"/>
    <property type="match status" value="1"/>
</dbReference>
<dbReference type="CDD" id="cd00086">
    <property type="entry name" value="homeodomain"/>
    <property type="match status" value="1"/>
</dbReference>
<dbReference type="GO" id="GO:0009653">
    <property type="term" value="P:anatomical structure morphogenesis"/>
    <property type="evidence" value="ECO:0007669"/>
    <property type="project" value="TreeGrafter"/>
</dbReference>
<dbReference type="PANTHER" id="PTHR45882:SF3">
    <property type="entry name" value="PITUITARY HOMEOBOX HOMOLOG PTX1"/>
    <property type="match status" value="1"/>
</dbReference>
<dbReference type="SUPFAM" id="SSF46689">
    <property type="entry name" value="Homeodomain-like"/>
    <property type="match status" value="1"/>
</dbReference>
<feature type="compositionally biased region" description="Basic and acidic residues" evidence="9">
    <location>
        <begin position="152"/>
        <end position="174"/>
    </location>
</feature>
<evidence type="ECO:0000256" key="6">
    <source>
        <dbReference type="ARBA" id="ARBA00023242"/>
    </source>
</evidence>
<feature type="compositionally biased region" description="Basic residues" evidence="9">
    <location>
        <begin position="15"/>
        <end position="26"/>
    </location>
</feature>
<evidence type="ECO:0000259" key="11">
    <source>
        <dbReference type="PROSITE" id="PS50803"/>
    </source>
</evidence>
<evidence type="ECO:0000313" key="13">
    <source>
        <dbReference type="Proteomes" id="UP000735302"/>
    </source>
</evidence>
<evidence type="ECO:0000256" key="5">
    <source>
        <dbReference type="ARBA" id="ARBA00023155"/>
    </source>
</evidence>
<dbReference type="InterPro" id="IPR001356">
    <property type="entry name" value="HD"/>
</dbReference>
<sequence>MNEPLCLEELAVGGHHPHHHHLHNHHSSSNSSSNHNHSIISSHHNLSHHINHHSFALSSSNSSSSSSNNSSSSSLHSLAPLGSSVLQPHTTINHSASALGAGMTMHHHHHHHHLTDSNPLPSGSDASLSSPPHGSGHHTTTAHRTLTPSDAASDRSDSNDATKSKSDDGGDDDKKKKRQRRQRTHFTSQQLQELEATFARNRYPDMATREEISAWTNLTEARVRVWFKNRRAKWRKRERNMETFKTGFGPQFNGLMQPPFDDGLYTGYPYQNWATKVPSPLSSKTFPWGLNMNMNMNSPVNQHLSSVVSSQPLGGFSSSPGPISSINSSMMGGGGGIPGSMNSPSAACPYGPPAPPYSIYNRDQCSNSIAALRLKAKAHASPFSYPSMPPRQPSLSACQYATVGNGAAV</sequence>
<feature type="domain" description="Homeobox" evidence="10">
    <location>
        <begin position="177"/>
        <end position="237"/>
    </location>
</feature>
<evidence type="ECO:0000256" key="9">
    <source>
        <dbReference type="SAM" id="MobiDB-lite"/>
    </source>
</evidence>
<reference evidence="12 13" key="1">
    <citation type="journal article" date="2021" name="Elife">
        <title>Chloroplast acquisition without the gene transfer in kleptoplastic sea slugs, Plakobranchus ocellatus.</title>
        <authorList>
            <person name="Maeda T."/>
            <person name="Takahashi S."/>
            <person name="Yoshida T."/>
            <person name="Shimamura S."/>
            <person name="Takaki Y."/>
            <person name="Nagai Y."/>
            <person name="Toyoda A."/>
            <person name="Suzuki Y."/>
            <person name="Arimoto A."/>
            <person name="Ishii H."/>
            <person name="Satoh N."/>
            <person name="Nishiyama T."/>
            <person name="Hasebe M."/>
            <person name="Maruyama T."/>
            <person name="Minagawa J."/>
            <person name="Obokata J."/>
            <person name="Shigenobu S."/>
        </authorList>
    </citation>
    <scope>NUCLEOTIDE SEQUENCE [LARGE SCALE GENOMIC DNA]</scope>
</reference>
<dbReference type="InterPro" id="IPR003654">
    <property type="entry name" value="OAR_dom"/>
</dbReference>
<dbReference type="PROSITE" id="PS50071">
    <property type="entry name" value="HOMEOBOX_2"/>
    <property type="match status" value="1"/>
</dbReference>
<feature type="compositionally biased region" description="Low complexity" evidence="9">
    <location>
        <begin position="27"/>
        <end position="40"/>
    </location>
</feature>
<protein>
    <submittedName>
        <fullName evidence="12">Homeobox protein</fullName>
    </submittedName>
</protein>
<evidence type="ECO:0000256" key="4">
    <source>
        <dbReference type="ARBA" id="ARBA00023125"/>
    </source>
</evidence>
<dbReference type="GO" id="GO:0000978">
    <property type="term" value="F:RNA polymerase II cis-regulatory region sequence-specific DNA binding"/>
    <property type="evidence" value="ECO:0007669"/>
    <property type="project" value="TreeGrafter"/>
</dbReference>